<reference evidence="2" key="1">
    <citation type="journal article" date="2021" name="Mol. Ecol. Resour.">
        <title>Apolygus lucorum genome provides insights into omnivorousness and mesophyll feeding.</title>
        <authorList>
            <person name="Liu Y."/>
            <person name="Liu H."/>
            <person name="Wang H."/>
            <person name="Huang T."/>
            <person name="Liu B."/>
            <person name="Yang B."/>
            <person name="Yin L."/>
            <person name="Li B."/>
            <person name="Zhang Y."/>
            <person name="Zhang S."/>
            <person name="Jiang F."/>
            <person name="Zhang X."/>
            <person name="Ren Y."/>
            <person name="Wang B."/>
            <person name="Wang S."/>
            <person name="Lu Y."/>
            <person name="Wu K."/>
            <person name="Fan W."/>
            <person name="Wang G."/>
        </authorList>
    </citation>
    <scope>NUCLEOTIDE SEQUENCE</scope>
    <source>
        <strain evidence="2">12Hb</strain>
    </source>
</reference>
<feature type="compositionally biased region" description="Basic and acidic residues" evidence="1">
    <location>
        <begin position="32"/>
        <end position="41"/>
    </location>
</feature>
<dbReference type="Proteomes" id="UP000466442">
    <property type="component" value="Linkage Group LG1"/>
</dbReference>
<keyword evidence="3" id="KW-1185">Reference proteome</keyword>
<comment type="caution">
    <text evidence="2">The sequence shown here is derived from an EMBL/GenBank/DDBJ whole genome shotgun (WGS) entry which is preliminary data.</text>
</comment>
<name>A0A6A4K364_APOLU</name>
<evidence type="ECO:0000313" key="3">
    <source>
        <dbReference type="Proteomes" id="UP000466442"/>
    </source>
</evidence>
<feature type="compositionally biased region" description="Basic and acidic residues" evidence="1">
    <location>
        <begin position="179"/>
        <end position="196"/>
    </location>
</feature>
<evidence type="ECO:0000313" key="2">
    <source>
        <dbReference type="EMBL" id="KAF6216660.1"/>
    </source>
</evidence>
<dbReference type="OrthoDB" id="6376425at2759"/>
<sequence>MHSDALPQFQATRSKATVEAAPMAPEEEPNEVAEKEGRDGEPTCQQLKAMWRFSKRQSRAPEITNEIPTYRDPFAINVWDDYARPRSAGRVGFPYPRRQLVYGKLVHVLPKIAENSPERIRAFQDVFANSNLANIQQHRKNNNFHRHGGGGGVRPLQQQAQGSFQHLKELIRNERARELQEQRNNDEERNSAKDPGKYPYGRLNESPPAADNVIIRNKPAVGSRRMAGYPEMLMSARYLDEYPYPNQHMAMNKYKPQYADTSLNLQPSADAAKEMMQIYLESLGVGLSEG</sequence>
<organism evidence="2 3">
    <name type="scientific">Apolygus lucorum</name>
    <name type="common">Small green plant bug</name>
    <name type="synonym">Lygocoris lucorum</name>
    <dbReference type="NCBI Taxonomy" id="248454"/>
    <lineage>
        <taxon>Eukaryota</taxon>
        <taxon>Metazoa</taxon>
        <taxon>Ecdysozoa</taxon>
        <taxon>Arthropoda</taxon>
        <taxon>Hexapoda</taxon>
        <taxon>Insecta</taxon>
        <taxon>Pterygota</taxon>
        <taxon>Neoptera</taxon>
        <taxon>Paraneoptera</taxon>
        <taxon>Hemiptera</taxon>
        <taxon>Heteroptera</taxon>
        <taxon>Panheteroptera</taxon>
        <taxon>Cimicomorpha</taxon>
        <taxon>Miridae</taxon>
        <taxon>Mirini</taxon>
        <taxon>Apolygus</taxon>
    </lineage>
</organism>
<evidence type="ECO:0000256" key="1">
    <source>
        <dbReference type="SAM" id="MobiDB-lite"/>
    </source>
</evidence>
<dbReference type="EMBL" id="WIXP02000001">
    <property type="protein sequence ID" value="KAF6216660.1"/>
    <property type="molecule type" value="Genomic_DNA"/>
</dbReference>
<accession>A0A6A4K364</accession>
<feature type="region of interest" description="Disordered" evidence="1">
    <location>
        <begin position="179"/>
        <end position="210"/>
    </location>
</feature>
<proteinExistence type="predicted"/>
<gene>
    <name evidence="2" type="ORF">GE061_001006</name>
</gene>
<protein>
    <submittedName>
        <fullName evidence="2">Uncharacterized protein</fullName>
    </submittedName>
</protein>
<feature type="region of interest" description="Disordered" evidence="1">
    <location>
        <begin position="1"/>
        <end position="41"/>
    </location>
</feature>
<dbReference type="AlphaFoldDB" id="A0A6A4K364"/>